<name>A0AAD5DDC0_9CHLO</name>
<keyword evidence="9" id="KW-1185">Reference proteome</keyword>
<dbReference type="InterPro" id="IPR057357">
    <property type="entry name" value="Znf-C2H2_ZFAND2A/B"/>
</dbReference>
<evidence type="ECO:0000259" key="7">
    <source>
        <dbReference type="PROSITE" id="PS51039"/>
    </source>
</evidence>
<dbReference type="PROSITE" id="PS51039">
    <property type="entry name" value="ZF_AN1"/>
    <property type="match status" value="1"/>
</dbReference>
<accession>A0AAD5DDC0</accession>
<keyword evidence="5" id="KW-0862">Zinc</keyword>
<reference evidence="8" key="1">
    <citation type="submission" date="2020-11" db="EMBL/GenBank/DDBJ databases">
        <title>Chlorella ohadii genome sequencing and assembly.</title>
        <authorList>
            <person name="Murik O."/>
            <person name="Treves H."/>
            <person name="Kedem I."/>
            <person name="Shotland Y."/>
            <person name="Kaplan A."/>
        </authorList>
    </citation>
    <scope>NUCLEOTIDE SEQUENCE</scope>
    <source>
        <strain evidence="8">1</strain>
    </source>
</reference>
<dbReference type="EMBL" id="JADXDR010000268">
    <property type="protein sequence ID" value="KAI7835422.1"/>
    <property type="molecule type" value="Genomic_DNA"/>
</dbReference>
<evidence type="ECO:0000256" key="5">
    <source>
        <dbReference type="ARBA" id="ARBA00022833"/>
    </source>
</evidence>
<evidence type="ECO:0000256" key="4">
    <source>
        <dbReference type="ARBA" id="ARBA00022771"/>
    </source>
</evidence>
<evidence type="ECO:0000256" key="2">
    <source>
        <dbReference type="ARBA" id="ARBA00022723"/>
    </source>
</evidence>
<dbReference type="GO" id="GO:0008270">
    <property type="term" value="F:zinc ion binding"/>
    <property type="evidence" value="ECO:0007669"/>
    <property type="project" value="UniProtKB-KW"/>
</dbReference>
<keyword evidence="4 6" id="KW-0863">Zinc-finger</keyword>
<dbReference type="SMART" id="SM00154">
    <property type="entry name" value="ZnF_AN1"/>
    <property type="match status" value="2"/>
</dbReference>
<dbReference type="Pfam" id="PF01428">
    <property type="entry name" value="zf-AN1"/>
    <property type="match status" value="1"/>
</dbReference>
<comment type="caution">
    <text evidence="8">The sequence shown here is derived from an EMBL/GenBank/DDBJ whole genome shotgun (WGS) entry which is preliminary data.</text>
</comment>
<keyword evidence="2" id="KW-0479">Metal-binding</keyword>
<dbReference type="InterPro" id="IPR000058">
    <property type="entry name" value="Znf_AN1"/>
</dbReference>
<protein>
    <recommendedName>
        <fullName evidence="7">AN1-type domain-containing protein</fullName>
    </recommendedName>
</protein>
<dbReference type="AlphaFoldDB" id="A0AAD5DDC0"/>
<evidence type="ECO:0000256" key="1">
    <source>
        <dbReference type="ARBA" id="ARBA00003732"/>
    </source>
</evidence>
<evidence type="ECO:0000313" key="9">
    <source>
        <dbReference type="Proteomes" id="UP001205105"/>
    </source>
</evidence>
<dbReference type="InterPro" id="IPR035896">
    <property type="entry name" value="AN1-like_Znf"/>
</dbReference>
<dbReference type="Pfam" id="PF25403">
    <property type="entry name" value="zf-C2H2_ZFAND2"/>
    <property type="match status" value="1"/>
</dbReference>
<organism evidence="8 9">
    <name type="scientific">Chlorella ohadii</name>
    <dbReference type="NCBI Taxonomy" id="2649997"/>
    <lineage>
        <taxon>Eukaryota</taxon>
        <taxon>Viridiplantae</taxon>
        <taxon>Chlorophyta</taxon>
        <taxon>core chlorophytes</taxon>
        <taxon>Trebouxiophyceae</taxon>
        <taxon>Chlorellales</taxon>
        <taxon>Chlorellaceae</taxon>
        <taxon>Chlorella clade</taxon>
        <taxon>Chlorella</taxon>
    </lineage>
</organism>
<keyword evidence="3" id="KW-0677">Repeat</keyword>
<dbReference type="PANTHER" id="PTHR14677">
    <property type="entry name" value="ARSENITE INDUCUBLE RNA ASSOCIATED PROTEIN AIP-1-RELATED"/>
    <property type="match status" value="1"/>
</dbReference>
<evidence type="ECO:0000256" key="3">
    <source>
        <dbReference type="ARBA" id="ARBA00022737"/>
    </source>
</evidence>
<dbReference type="GO" id="GO:0005737">
    <property type="term" value="C:cytoplasm"/>
    <property type="evidence" value="ECO:0007669"/>
    <property type="project" value="TreeGrafter"/>
</dbReference>
<sequence>MCSPAAELMSCGKRCNGPECGQRNFLPFRCRCGEFYCDEHRRTCSCLAAEAQVQLCRTCALSIMVRPGEDVEEVLSSHKRTECDPANYDKVHRKPRCPVDGCNKKLNTVNSYTCKDCNTHVCLDHRFPTDHKCPGPPPPVSATPAVLSGLLDLGLSMCRHVKQWVLEGGSGAAGTATAAEQKDKKRAAPGGATHASKRACLGPYTCRRG</sequence>
<evidence type="ECO:0000256" key="6">
    <source>
        <dbReference type="PROSITE-ProRule" id="PRU00449"/>
    </source>
</evidence>
<evidence type="ECO:0000313" key="8">
    <source>
        <dbReference type="EMBL" id="KAI7835422.1"/>
    </source>
</evidence>
<dbReference type="PANTHER" id="PTHR14677:SF20">
    <property type="entry name" value="ZINC FINGER AN1-TYPE CONTAINING 2A-RELATED"/>
    <property type="match status" value="1"/>
</dbReference>
<dbReference type="SUPFAM" id="SSF118310">
    <property type="entry name" value="AN1-like Zinc finger"/>
    <property type="match status" value="1"/>
</dbReference>
<comment type="function">
    <text evidence="1">May be involved in environmental stress response.</text>
</comment>
<dbReference type="Proteomes" id="UP001205105">
    <property type="component" value="Unassembled WGS sequence"/>
</dbReference>
<gene>
    <name evidence="8" type="ORF">COHA_010669</name>
</gene>
<dbReference type="Gene3D" id="4.10.1110.10">
    <property type="entry name" value="AN1-like Zinc finger"/>
    <property type="match status" value="1"/>
</dbReference>
<proteinExistence type="predicted"/>
<feature type="domain" description="AN1-type" evidence="7">
    <location>
        <begin position="91"/>
        <end position="141"/>
    </location>
</feature>